<protein>
    <submittedName>
        <fullName evidence="4">Outer membrane autotransporter protein</fullName>
    </submittedName>
</protein>
<dbReference type="Proteomes" id="UP000553963">
    <property type="component" value="Unassembled WGS sequence"/>
</dbReference>
<feature type="domain" description="Autotransporter" evidence="3">
    <location>
        <begin position="758"/>
        <end position="1045"/>
    </location>
</feature>
<dbReference type="InterPro" id="IPR005546">
    <property type="entry name" value="Autotransporte_beta"/>
</dbReference>
<dbReference type="EMBL" id="JACIDS010000005">
    <property type="protein sequence ID" value="MBB3933080.1"/>
    <property type="molecule type" value="Genomic_DNA"/>
</dbReference>
<feature type="signal peptide" evidence="2">
    <location>
        <begin position="1"/>
        <end position="15"/>
    </location>
</feature>
<proteinExistence type="predicted"/>
<dbReference type="InterPro" id="IPR011050">
    <property type="entry name" value="Pectin_lyase_fold/virulence"/>
</dbReference>
<dbReference type="RefSeq" id="WP_183400727.1">
    <property type="nucleotide sequence ID" value="NZ_JACIDS010000005.1"/>
</dbReference>
<dbReference type="SUPFAM" id="SSF51126">
    <property type="entry name" value="Pectin lyase-like"/>
    <property type="match status" value="1"/>
</dbReference>
<accession>A0A840ARS2</accession>
<dbReference type="GO" id="GO:0019867">
    <property type="term" value="C:outer membrane"/>
    <property type="evidence" value="ECO:0007669"/>
    <property type="project" value="InterPro"/>
</dbReference>
<comment type="caution">
    <text evidence="4">The sequence shown here is derived from an EMBL/GenBank/DDBJ whole genome shotgun (WGS) entry which is preliminary data.</text>
</comment>
<dbReference type="SMART" id="SM00869">
    <property type="entry name" value="Autotransporter"/>
    <property type="match status" value="1"/>
</dbReference>
<dbReference type="PROSITE" id="PS51208">
    <property type="entry name" value="AUTOTRANSPORTER"/>
    <property type="match status" value="1"/>
</dbReference>
<evidence type="ECO:0000256" key="2">
    <source>
        <dbReference type="SAM" id="SignalP"/>
    </source>
</evidence>
<evidence type="ECO:0000313" key="4">
    <source>
        <dbReference type="EMBL" id="MBB3933080.1"/>
    </source>
</evidence>
<feature type="chain" id="PRO_5032821425" evidence="2">
    <location>
        <begin position="16"/>
        <end position="1045"/>
    </location>
</feature>
<dbReference type="Gene3D" id="2.40.128.130">
    <property type="entry name" value="Autotransporter beta-domain"/>
    <property type="match status" value="1"/>
</dbReference>
<keyword evidence="5" id="KW-1185">Reference proteome</keyword>
<gene>
    <name evidence="4" type="ORF">GGR25_004144</name>
</gene>
<sequence>MAAGSLMLTGGSALAACTVTGTTTLVQCDSSVVGVSMVPGVGSLTVRDVDTVFVGYGSPLTSGTYDQTVWLTGNTVVNNPNYSALVMQFGTDQSANVIPVTVNVDVTIDSAVRATAAAGFGTIWIRNDYAGNISINNAGTIDWQGPTSYPGNAAIDGATNLGAVTIVNSGTVTSNARGIYADGNSRGVTDGEEQTVSVTNTATGHVTATTAGIRVIDYYGLAEIVNEGTVEATLQHALIAWSANGDATINNSGTAISGNDNAIFAATETGDASVYNSGTVVAEGDPALDAAHNALKAAQGYNGLRAAVDTAGDVEIANGATGSVTANRDAGIRAETPKGDITIVNNGTVTGRIGISADSGFVSGYTSASVARTDGAISITNIGRVSATDLAVWMDATTNSLVNTGTLASSGPTTVATGDGNSTVVNSGTISAGSANGVAVAMGAGSNRFVMSDTSNLVGKVTNASTGNMLELTGAGSGTLNLGDVSDTGTYEGFTNLTKSGSGLWVLTGSGGSLTGTTTINAGALQLAQGASSASVFTVDGGVLSGSGSIGGLVVNAGGTVSPGYSPGTLTVNGDVAFAAGSTYVVDVAASGAHDLIAASGTASLTGGTVQVNAAPGANPFTTYAILSAVGGVSGTFDSATTNYAFLDPLLSYDANDVYLKLMRNAVAFTALAGTANQKASAFGTESLGLGNPVYDAVLTLTAAQAPGAFDALSGEAYASATSIIAQDSIYLRQAVTGRVWQSLDTKGVGGPNAAALGAATGLAVWGQGYGAWGDIDSDGNAASVSRDTGGFFAGVDGAVADGVRLGVLGGYGRSTFEIDDRASSGDIDTYSLGGYGGARIGAIGLLGAASYSWNDTSIGRTVAFPGYVGANNASYQLGTTQLFGEANWHFDLSPPGAETAYGKAWLEPFVAPAYVNLGSADVTESGSSSALTGTTGGEDLFYVTLGARAATMIKLENEASIVPRIMLAWQHAFDDVDPTAQLAFVGGGLPFSVAGVPIAEDTAVVNAGVDYNFNSKVSAGLTYSGQFGDGLQDNAVKGNLDIKF</sequence>
<dbReference type="InterPro" id="IPR013425">
    <property type="entry name" value="Autotrns_rpt"/>
</dbReference>
<dbReference type="NCBIfam" id="TIGR02601">
    <property type="entry name" value="autotrns_rpt"/>
    <property type="match status" value="1"/>
</dbReference>
<organism evidence="4 5">
    <name type="scientific">Kaistia hirudinis</name>
    <dbReference type="NCBI Taxonomy" id="1293440"/>
    <lineage>
        <taxon>Bacteria</taxon>
        <taxon>Pseudomonadati</taxon>
        <taxon>Pseudomonadota</taxon>
        <taxon>Alphaproteobacteria</taxon>
        <taxon>Hyphomicrobiales</taxon>
        <taxon>Kaistiaceae</taxon>
        <taxon>Kaistia</taxon>
    </lineage>
</organism>
<reference evidence="4 5" key="1">
    <citation type="submission" date="2020-08" db="EMBL/GenBank/DDBJ databases">
        <title>Genomic Encyclopedia of Type Strains, Phase IV (KMG-IV): sequencing the most valuable type-strain genomes for metagenomic binning, comparative biology and taxonomic classification.</title>
        <authorList>
            <person name="Goeker M."/>
        </authorList>
    </citation>
    <scope>NUCLEOTIDE SEQUENCE [LARGE SCALE GENOMIC DNA]</scope>
    <source>
        <strain evidence="4 5">DSM 25966</strain>
    </source>
</reference>
<evidence type="ECO:0000259" key="3">
    <source>
        <dbReference type="PROSITE" id="PS51208"/>
    </source>
</evidence>
<dbReference type="InterPro" id="IPR036709">
    <property type="entry name" value="Autotransporte_beta_dom_sf"/>
</dbReference>
<evidence type="ECO:0000256" key="1">
    <source>
        <dbReference type="ARBA" id="ARBA00022729"/>
    </source>
</evidence>
<name>A0A840ARS2_9HYPH</name>
<dbReference type="Pfam" id="PF03797">
    <property type="entry name" value="Autotransporter"/>
    <property type="match status" value="1"/>
</dbReference>
<dbReference type="NCBIfam" id="TIGR01414">
    <property type="entry name" value="autotrans_barl"/>
    <property type="match status" value="1"/>
</dbReference>
<dbReference type="InterPro" id="IPR006315">
    <property type="entry name" value="OM_autotransptr_brl_dom"/>
</dbReference>
<evidence type="ECO:0000313" key="5">
    <source>
        <dbReference type="Proteomes" id="UP000553963"/>
    </source>
</evidence>
<dbReference type="AlphaFoldDB" id="A0A840ARS2"/>
<keyword evidence="1 2" id="KW-0732">Signal</keyword>
<dbReference type="SUPFAM" id="SSF103515">
    <property type="entry name" value="Autotransporter"/>
    <property type="match status" value="1"/>
</dbReference>